<evidence type="ECO:0000313" key="3">
    <source>
        <dbReference type="EMBL" id="ELR25265.1"/>
    </source>
</evidence>
<dbReference type="PROSITE" id="PS51745">
    <property type="entry name" value="PB1"/>
    <property type="match status" value="1"/>
</dbReference>
<feature type="compositionally biased region" description="Basic and acidic residues" evidence="1">
    <location>
        <begin position="252"/>
        <end position="262"/>
    </location>
</feature>
<keyword evidence="4" id="KW-1185">Reference proteome</keyword>
<dbReference type="RefSeq" id="XP_004368020.1">
    <property type="nucleotide sequence ID" value="XM_004367963.1"/>
</dbReference>
<dbReference type="EMBL" id="KB007805">
    <property type="protein sequence ID" value="ELR25265.1"/>
    <property type="molecule type" value="Genomic_DNA"/>
</dbReference>
<name>L8HJ97_ACACF</name>
<feature type="compositionally biased region" description="Basic residues" evidence="1">
    <location>
        <begin position="263"/>
        <end position="278"/>
    </location>
</feature>
<dbReference type="CDD" id="cd05992">
    <property type="entry name" value="PB1"/>
    <property type="match status" value="1"/>
</dbReference>
<feature type="compositionally biased region" description="Basic and acidic residues" evidence="1">
    <location>
        <begin position="185"/>
        <end position="198"/>
    </location>
</feature>
<feature type="region of interest" description="Disordered" evidence="1">
    <location>
        <begin position="181"/>
        <end position="229"/>
    </location>
</feature>
<feature type="compositionally biased region" description="Acidic residues" evidence="1">
    <location>
        <begin position="199"/>
        <end position="209"/>
    </location>
</feature>
<dbReference type="Pfam" id="PF00564">
    <property type="entry name" value="PB1"/>
    <property type="match status" value="1"/>
</dbReference>
<dbReference type="Proteomes" id="UP000011083">
    <property type="component" value="Unassembled WGS sequence"/>
</dbReference>
<feature type="region of interest" description="Disordered" evidence="1">
    <location>
        <begin position="93"/>
        <end position="115"/>
    </location>
</feature>
<dbReference type="InterPro" id="IPR053793">
    <property type="entry name" value="PB1-like"/>
</dbReference>
<accession>L8HJ97</accession>
<dbReference type="KEGG" id="acan:ACA1_290290"/>
<feature type="compositionally biased region" description="Basic residues" evidence="1">
    <location>
        <begin position="289"/>
        <end position="305"/>
    </location>
</feature>
<dbReference type="GeneID" id="14926311"/>
<dbReference type="Gene3D" id="3.10.20.90">
    <property type="entry name" value="Phosphatidylinositol 3-kinase Catalytic Subunit, Chain A, domain 1"/>
    <property type="match status" value="1"/>
</dbReference>
<evidence type="ECO:0000313" key="4">
    <source>
        <dbReference type="Proteomes" id="UP000011083"/>
    </source>
</evidence>
<dbReference type="InterPro" id="IPR000270">
    <property type="entry name" value="PB1_dom"/>
</dbReference>
<gene>
    <name evidence="3" type="ORF">ACA1_290290</name>
</gene>
<dbReference type="AlphaFoldDB" id="L8HJ97"/>
<protein>
    <submittedName>
        <fullName evidence="3">PB1 domain containing protein</fullName>
    </submittedName>
</protein>
<feature type="region of interest" description="Disordered" evidence="1">
    <location>
        <begin position="252"/>
        <end position="305"/>
    </location>
</feature>
<organism evidence="3 4">
    <name type="scientific">Acanthamoeba castellanii (strain ATCC 30010 / Neff)</name>
    <dbReference type="NCBI Taxonomy" id="1257118"/>
    <lineage>
        <taxon>Eukaryota</taxon>
        <taxon>Amoebozoa</taxon>
        <taxon>Discosea</taxon>
        <taxon>Longamoebia</taxon>
        <taxon>Centramoebida</taxon>
        <taxon>Acanthamoebidae</taxon>
        <taxon>Acanthamoeba</taxon>
    </lineage>
</organism>
<reference evidence="3 4" key="1">
    <citation type="journal article" date="2013" name="Genome Biol.">
        <title>Genome of Acanthamoeba castellanii highlights extensive lateral gene transfer and early evolution of tyrosine kinase signaling.</title>
        <authorList>
            <person name="Clarke M."/>
            <person name="Lohan A.J."/>
            <person name="Liu B."/>
            <person name="Lagkouvardos I."/>
            <person name="Roy S."/>
            <person name="Zafar N."/>
            <person name="Bertelli C."/>
            <person name="Schilde C."/>
            <person name="Kianianmomeni A."/>
            <person name="Burglin T.R."/>
            <person name="Frech C."/>
            <person name="Turcotte B."/>
            <person name="Kopec K.O."/>
            <person name="Synnott J.M."/>
            <person name="Choo C."/>
            <person name="Paponov I."/>
            <person name="Finkler A."/>
            <person name="Soon Heng Tan C."/>
            <person name="Hutchins A.P."/>
            <person name="Weinmeier T."/>
            <person name="Rattei T."/>
            <person name="Chu J.S."/>
            <person name="Gimenez G."/>
            <person name="Irimia M."/>
            <person name="Rigden D.J."/>
            <person name="Fitzpatrick D.A."/>
            <person name="Lorenzo-Morales J."/>
            <person name="Bateman A."/>
            <person name="Chiu C.H."/>
            <person name="Tang P."/>
            <person name="Hegemann P."/>
            <person name="Fromm H."/>
            <person name="Raoult D."/>
            <person name="Greub G."/>
            <person name="Miranda-Saavedra D."/>
            <person name="Chen N."/>
            <person name="Nash P."/>
            <person name="Ginger M.L."/>
            <person name="Horn M."/>
            <person name="Schaap P."/>
            <person name="Caler L."/>
            <person name="Loftus B."/>
        </authorList>
    </citation>
    <scope>NUCLEOTIDE SEQUENCE [LARGE SCALE GENOMIC DNA]</scope>
    <source>
        <strain evidence="3 4">Neff</strain>
    </source>
</reference>
<dbReference type="SUPFAM" id="SSF54277">
    <property type="entry name" value="CAD &amp; PB1 domains"/>
    <property type="match status" value="1"/>
</dbReference>
<evidence type="ECO:0000259" key="2">
    <source>
        <dbReference type="PROSITE" id="PS51745"/>
    </source>
</evidence>
<feature type="domain" description="PB1" evidence="2">
    <location>
        <begin position="14"/>
        <end position="94"/>
    </location>
</feature>
<proteinExistence type="predicted"/>
<sequence>MQDTKYETNIIQQQLVIKLSYGPEELRIVTLEQPSFDLLEKKVATVLGLTAGSFALRYFDEEKDLITASSDEELQLAINYAAPSGVLRLQVAPRQAQPGEKRRRSSKHSSSDLEADVDQQAVAFLVEQVREQHAREVKPKKCAKFLRRTNGDVALALAALDAWCLKRVAKELKKKEKKALKHGKGKEVAVDQDTKRGDDEAEAMTEEESPELKEKLDQLEAKGYPKRKKNAKLLDKCGGDVEKFLEVHLNKEAKREAKQEWKRSKKSRKCDKKAHKREHKLERKGSKAAFKHHKKQAKHEAKRLKQQYRVGYQELSVAPSSPMPIVGA</sequence>
<evidence type="ECO:0000256" key="1">
    <source>
        <dbReference type="SAM" id="MobiDB-lite"/>
    </source>
</evidence>
<feature type="compositionally biased region" description="Basic and acidic residues" evidence="1">
    <location>
        <begin position="210"/>
        <end position="220"/>
    </location>
</feature>
<dbReference type="OrthoDB" id="1594986at2759"/>
<dbReference type="SMART" id="SM00666">
    <property type="entry name" value="PB1"/>
    <property type="match status" value="1"/>
</dbReference>
<dbReference type="VEuPathDB" id="AmoebaDB:ACA1_290290"/>